<keyword evidence="1" id="KW-0812">Transmembrane</keyword>
<evidence type="ECO:0000313" key="2">
    <source>
        <dbReference type="EMBL" id="EGJ70561.1"/>
    </source>
</evidence>
<dbReference type="STRING" id="679937.Bcop_0343"/>
<organism evidence="2 3">
    <name type="scientific">Bacteroides coprosuis DSM 18011</name>
    <dbReference type="NCBI Taxonomy" id="679937"/>
    <lineage>
        <taxon>Bacteria</taxon>
        <taxon>Pseudomonadati</taxon>
        <taxon>Bacteroidota</taxon>
        <taxon>Bacteroidia</taxon>
        <taxon>Bacteroidales</taxon>
        <taxon>Bacteroidaceae</taxon>
        <taxon>Bacteroides</taxon>
    </lineage>
</organism>
<feature type="transmembrane region" description="Helical" evidence="1">
    <location>
        <begin position="191"/>
        <end position="214"/>
    </location>
</feature>
<dbReference type="OrthoDB" id="9790659at2"/>
<name>F3ZQQ3_9BACE</name>
<dbReference type="Pfam" id="PF04087">
    <property type="entry name" value="DUF389"/>
    <property type="match status" value="1"/>
</dbReference>
<accession>F3ZQQ3</accession>
<dbReference type="HOGENOM" id="CLU_032897_0_0_10"/>
<feature type="transmembrane region" description="Helical" evidence="1">
    <location>
        <begin position="44"/>
        <end position="62"/>
    </location>
</feature>
<gene>
    <name evidence="2" type="ORF">Bcop_0343</name>
</gene>
<feature type="transmembrane region" description="Helical" evidence="1">
    <location>
        <begin position="136"/>
        <end position="156"/>
    </location>
</feature>
<protein>
    <recommendedName>
        <fullName evidence="4">TIGR00341 family protein</fullName>
    </recommendedName>
</protein>
<evidence type="ECO:0008006" key="4">
    <source>
        <dbReference type="Google" id="ProtNLM"/>
    </source>
</evidence>
<dbReference type="eggNOG" id="COG1808">
    <property type="taxonomic scope" value="Bacteria"/>
</dbReference>
<keyword evidence="1" id="KW-0472">Membrane</keyword>
<dbReference type="AlphaFoldDB" id="F3ZQQ3"/>
<dbReference type="PANTHER" id="PTHR20992">
    <property type="entry name" value="AT15442P-RELATED"/>
    <property type="match status" value="1"/>
</dbReference>
<feature type="transmembrane region" description="Helical" evidence="1">
    <location>
        <begin position="235"/>
        <end position="256"/>
    </location>
</feature>
<sequence length="455" mass="50514">MSTDKRNVFAVRSFVKEYLDLHKDKDNEQLTVESIRKGVSFKGANLWILIFATFMASLGLNVNSTAVIIGAMLISPLMGPIMGIGLAVGINDFELMKRSFKSFLITTAFSVVTSTVFFLLSPLAEAQSELLARTSPNIYDVFIALFGGLAGVVALSTKEKGNVIPGVAIATALMPPLCTAGYGLATGNLAFFLGAFYLYFINSVFISVATYLGVRVMHFRAKEFVDKSRELKVRKYIVFIVVATMVPAIYLTVGIIKETVFKGAATRFITEELTFDNTQIINRSIGQNDSTKQKEIRVVLIGAEVPEASINIARQRMPKYKLNDARLVVIQGMNESAPDMKSIKASLMEDFYKDNQMKLQDQQVKIESLEGAIAKYKEYSSLSSKIAPELMVLYPSVKKISISETVEVDVKTLKPDTVTLAILNLNKELDKEEKIKLEDWLKTRVGAKKFRLILE</sequence>
<reference evidence="2 3" key="1">
    <citation type="journal article" date="2011" name="Stand. Genomic Sci.">
        <title>Non-contiguous finished genome sequence of Bacteroides coprosuis type strain (PC139).</title>
        <authorList>
            <person name="Land M."/>
            <person name="Held B."/>
            <person name="Gronow S."/>
            <person name="Abt B."/>
            <person name="Lucas S."/>
            <person name="Del Rio T.G."/>
            <person name="Nolan M."/>
            <person name="Tice H."/>
            <person name="Cheng J.F."/>
            <person name="Pitluck S."/>
            <person name="Liolios K."/>
            <person name="Pagani I."/>
            <person name="Ivanova N."/>
            <person name="Mavromatis K."/>
            <person name="Mikhailova N."/>
            <person name="Pati A."/>
            <person name="Tapia R."/>
            <person name="Han C."/>
            <person name="Goodwin L."/>
            <person name="Chen A."/>
            <person name="Palaniappan K."/>
            <person name="Hauser L."/>
            <person name="Brambilla E.M."/>
            <person name="Rohde M."/>
            <person name="Goker M."/>
            <person name="Detter J.C."/>
            <person name="Woyke T."/>
            <person name="Bristow J."/>
            <person name="Eisen J.A."/>
            <person name="Markowitz V."/>
            <person name="Hugenholtz P."/>
            <person name="Kyrpides N.C."/>
            <person name="Klenk H.P."/>
            <person name="Lapidus A."/>
        </authorList>
    </citation>
    <scope>NUCLEOTIDE SEQUENCE [LARGE SCALE GENOMIC DNA]</scope>
    <source>
        <strain evidence="2 3">DSM 18011</strain>
    </source>
</reference>
<dbReference type="NCBIfam" id="TIGR00341">
    <property type="entry name" value="TIGR00341 family protein"/>
    <property type="match status" value="1"/>
</dbReference>
<dbReference type="InterPro" id="IPR005240">
    <property type="entry name" value="DUF389"/>
</dbReference>
<dbReference type="PANTHER" id="PTHR20992:SF9">
    <property type="entry name" value="AT15442P-RELATED"/>
    <property type="match status" value="1"/>
</dbReference>
<feature type="transmembrane region" description="Helical" evidence="1">
    <location>
        <begin position="68"/>
        <end position="90"/>
    </location>
</feature>
<evidence type="ECO:0000313" key="3">
    <source>
        <dbReference type="Proteomes" id="UP000018439"/>
    </source>
</evidence>
<proteinExistence type="predicted"/>
<feature type="transmembrane region" description="Helical" evidence="1">
    <location>
        <begin position="163"/>
        <end position="185"/>
    </location>
</feature>
<dbReference type="EMBL" id="CM001167">
    <property type="protein sequence ID" value="EGJ70561.1"/>
    <property type="molecule type" value="Genomic_DNA"/>
</dbReference>
<feature type="transmembrane region" description="Helical" evidence="1">
    <location>
        <begin position="102"/>
        <end position="124"/>
    </location>
</feature>
<dbReference type="Proteomes" id="UP000018439">
    <property type="component" value="Chromosome"/>
</dbReference>
<keyword evidence="3" id="KW-1185">Reference proteome</keyword>
<keyword evidence="1" id="KW-1133">Transmembrane helix</keyword>
<evidence type="ECO:0000256" key="1">
    <source>
        <dbReference type="SAM" id="Phobius"/>
    </source>
</evidence>